<dbReference type="PANTHER" id="PTHR12121">
    <property type="entry name" value="CARBON CATABOLITE REPRESSOR PROTEIN 4"/>
    <property type="match status" value="1"/>
</dbReference>
<dbReference type="Gene3D" id="3.60.10.10">
    <property type="entry name" value="Endonuclease/exonuclease/phosphatase"/>
    <property type="match status" value="1"/>
</dbReference>
<keyword evidence="2" id="KW-1185">Reference proteome</keyword>
<dbReference type="PANTHER" id="PTHR12121:SF100">
    <property type="entry name" value="POLY(A)-SPECIFIC RIBONUCLEASE"/>
    <property type="match status" value="1"/>
</dbReference>
<name>A0AAD5X1F6_9FUNG</name>
<sequence length="121" mass="13452">FLSSGQVTHDHDDLGTYTYGPYTSEGVSHKFSLKSAYSHVGELEFTNFTPTFKGVIDYVWYSTGALSVTGVLGDVDREYVGRTVGFPNAHHPSDHIPLVVQVGVKRAERPRKVVFNFSNKE</sequence>
<organism evidence="1 2">
    <name type="scientific">Rhizophlyctis rosea</name>
    <dbReference type="NCBI Taxonomy" id="64517"/>
    <lineage>
        <taxon>Eukaryota</taxon>
        <taxon>Fungi</taxon>
        <taxon>Fungi incertae sedis</taxon>
        <taxon>Chytridiomycota</taxon>
        <taxon>Chytridiomycota incertae sedis</taxon>
        <taxon>Chytridiomycetes</taxon>
        <taxon>Rhizophlyctidales</taxon>
        <taxon>Rhizophlyctidaceae</taxon>
        <taxon>Rhizophlyctis</taxon>
    </lineage>
</organism>
<feature type="non-terminal residue" evidence="1">
    <location>
        <position position="1"/>
    </location>
</feature>
<reference evidence="1" key="1">
    <citation type="submission" date="2020-05" db="EMBL/GenBank/DDBJ databases">
        <title>Phylogenomic resolution of chytrid fungi.</title>
        <authorList>
            <person name="Stajich J.E."/>
            <person name="Amses K."/>
            <person name="Simmons R."/>
            <person name="Seto K."/>
            <person name="Myers J."/>
            <person name="Bonds A."/>
            <person name="Quandt C.A."/>
            <person name="Barry K."/>
            <person name="Liu P."/>
            <person name="Grigoriev I."/>
            <person name="Longcore J.E."/>
            <person name="James T.Y."/>
        </authorList>
    </citation>
    <scope>NUCLEOTIDE SEQUENCE</scope>
    <source>
        <strain evidence="1">JEL0318</strain>
    </source>
</reference>
<evidence type="ECO:0000313" key="1">
    <source>
        <dbReference type="EMBL" id="KAJ3045056.1"/>
    </source>
</evidence>
<dbReference type="EMBL" id="JADGJD010001252">
    <property type="protein sequence ID" value="KAJ3045056.1"/>
    <property type="molecule type" value="Genomic_DNA"/>
</dbReference>
<dbReference type="InterPro" id="IPR036691">
    <property type="entry name" value="Endo/exonu/phosph_ase_sf"/>
</dbReference>
<proteinExistence type="predicted"/>
<dbReference type="AlphaFoldDB" id="A0AAD5X1F6"/>
<evidence type="ECO:0000313" key="2">
    <source>
        <dbReference type="Proteomes" id="UP001212841"/>
    </source>
</evidence>
<dbReference type="GO" id="GO:0000175">
    <property type="term" value="F:3'-5'-RNA exonuclease activity"/>
    <property type="evidence" value="ECO:0007669"/>
    <property type="project" value="TreeGrafter"/>
</dbReference>
<dbReference type="InterPro" id="IPR050410">
    <property type="entry name" value="CCR4/nocturin_mRNA_transcr"/>
</dbReference>
<accession>A0AAD5X1F6</accession>
<comment type="caution">
    <text evidence="1">The sequence shown here is derived from an EMBL/GenBank/DDBJ whole genome shotgun (WGS) entry which is preliminary data.</text>
</comment>
<dbReference type="Proteomes" id="UP001212841">
    <property type="component" value="Unassembled WGS sequence"/>
</dbReference>
<protein>
    <submittedName>
        <fullName evidence="1">Glucose-repressible alcohol dehydrogenase transcriptional effector</fullName>
    </submittedName>
</protein>
<dbReference type="SUPFAM" id="SSF56219">
    <property type="entry name" value="DNase I-like"/>
    <property type="match status" value="1"/>
</dbReference>
<gene>
    <name evidence="1" type="primary">CCR4_1</name>
    <name evidence="1" type="ORF">HK097_001300</name>
</gene>